<reference evidence="2 3" key="1">
    <citation type="submission" date="2021-01" db="EMBL/GenBank/DDBJ databases">
        <title>Genomic Encyclopedia of Type Strains, Phase IV (KMG-IV): sequencing the most valuable type-strain genomes for metagenomic binning, comparative biology and taxonomic classification.</title>
        <authorList>
            <person name="Goeker M."/>
        </authorList>
    </citation>
    <scope>NUCLEOTIDE SEQUENCE [LARGE SCALE GENOMIC DNA]</scope>
    <source>
        <strain evidence="2 3">DSM 100968</strain>
    </source>
</reference>
<dbReference type="Proteomes" id="UP000823201">
    <property type="component" value="Unassembled WGS sequence"/>
</dbReference>
<sequence>MIRRFFIELIVLIALLLFCGIYGAVMVRDTASSVQAQAEPAASRIVIPGQQSEQTAPATTVTQSQPTDGVPLHTKQGGSRIGRAFSAQMSRFVLGIVSLFASFIESLMQAFF</sequence>
<organism evidence="2 3">
    <name type="scientific">Sporolactobacillus spathodeae</name>
    <dbReference type="NCBI Taxonomy" id="1465502"/>
    <lineage>
        <taxon>Bacteria</taxon>
        <taxon>Bacillati</taxon>
        <taxon>Bacillota</taxon>
        <taxon>Bacilli</taxon>
        <taxon>Bacillales</taxon>
        <taxon>Sporolactobacillaceae</taxon>
        <taxon>Sporolactobacillus</taxon>
    </lineage>
</organism>
<accession>A0ABS2Q8R5</accession>
<keyword evidence="3" id="KW-1185">Reference proteome</keyword>
<evidence type="ECO:0000313" key="3">
    <source>
        <dbReference type="Proteomes" id="UP000823201"/>
    </source>
</evidence>
<evidence type="ECO:0000256" key="1">
    <source>
        <dbReference type="SAM" id="MobiDB-lite"/>
    </source>
</evidence>
<name>A0ABS2Q8R5_9BACL</name>
<dbReference type="RefSeq" id="WP_205005701.1">
    <property type="nucleotide sequence ID" value="NZ_CBCRXA010000004.1"/>
</dbReference>
<feature type="compositionally biased region" description="Polar residues" evidence="1">
    <location>
        <begin position="49"/>
        <end position="67"/>
    </location>
</feature>
<dbReference type="EMBL" id="JAFBEV010000005">
    <property type="protein sequence ID" value="MBM7657357.1"/>
    <property type="molecule type" value="Genomic_DNA"/>
</dbReference>
<evidence type="ECO:0008006" key="4">
    <source>
        <dbReference type="Google" id="ProtNLM"/>
    </source>
</evidence>
<protein>
    <recommendedName>
        <fullName evidence="4">DUF3679 domain-containing protein</fullName>
    </recommendedName>
</protein>
<feature type="region of interest" description="Disordered" evidence="1">
    <location>
        <begin position="49"/>
        <end position="77"/>
    </location>
</feature>
<evidence type="ECO:0000313" key="2">
    <source>
        <dbReference type="EMBL" id="MBM7657357.1"/>
    </source>
</evidence>
<gene>
    <name evidence="2" type="ORF">JOC27_000800</name>
</gene>
<comment type="caution">
    <text evidence="2">The sequence shown here is derived from an EMBL/GenBank/DDBJ whole genome shotgun (WGS) entry which is preliminary data.</text>
</comment>
<proteinExistence type="predicted"/>